<protein>
    <recommendedName>
        <fullName evidence="3">IDEAL domain-containing protein</fullName>
    </recommendedName>
</protein>
<accession>A0ABS6EGN8</accession>
<reference evidence="1 2" key="1">
    <citation type="submission" date="2021-06" db="EMBL/GenBank/DDBJ databases">
        <authorList>
            <person name="Sun Q."/>
            <person name="Li D."/>
        </authorList>
    </citation>
    <scope>NUCLEOTIDE SEQUENCE [LARGE SCALE GENOMIC DNA]</scope>
    <source>
        <strain evidence="1 2">MSJ-11</strain>
    </source>
</reference>
<proteinExistence type="predicted"/>
<dbReference type="Proteomes" id="UP000726170">
    <property type="component" value="Unassembled WGS sequence"/>
</dbReference>
<evidence type="ECO:0000313" key="2">
    <source>
        <dbReference type="Proteomes" id="UP000726170"/>
    </source>
</evidence>
<sequence>MEINNFVLPNNALGNRFKLGVRFTPDRTLNRYLDYILFVVKNDFKGEELYNLCFKKGRKFNNFTLTRDSFEEYLSFLKSIDNCEYSPENKIYKEFIAKGEKQKIIISSLNEDYFKVCSVKEAEKVFFVLTREEIMEHLCALYSIYREKVLVDKLNNSSNNFLKINEKNEVYLNALNILINEALDRNDKNTFDILSKEISRLERSH</sequence>
<dbReference type="EMBL" id="JAHLQF010000002">
    <property type="protein sequence ID" value="MBU5483937.1"/>
    <property type="molecule type" value="Genomic_DNA"/>
</dbReference>
<evidence type="ECO:0008006" key="3">
    <source>
        <dbReference type="Google" id="ProtNLM"/>
    </source>
</evidence>
<evidence type="ECO:0000313" key="1">
    <source>
        <dbReference type="EMBL" id="MBU5483937.1"/>
    </source>
</evidence>
<organism evidence="1 2">
    <name type="scientific">Clostridium mobile</name>
    <dbReference type="NCBI Taxonomy" id="2841512"/>
    <lineage>
        <taxon>Bacteria</taxon>
        <taxon>Bacillati</taxon>
        <taxon>Bacillota</taxon>
        <taxon>Clostridia</taxon>
        <taxon>Eubacteriales</taxon>
        <taxon>Clostridiaceae</taxon>
        <taxon>Clostridium</taxon>
    </lineage>
</organism>
<comment type="caution">
    <text evidence="1">The sequence shown here is derived from an EMBL/GenBank/DDBJ whole genome shotgun (WGS) entry which is preliminary data.</text>
</comment>
<name>A0ABS6EGN8_9CLOT</name>
<gene>
    <name evidence="1" type="ORF">KQI86_06315</name>
</gene>
<keyword evidence="2" id="KW-1185">Reference proteome</keyword>
<dbReference type="RefSeq" id="WP_216438437.1">
    <property type="nucleotide sequence ID" value="NZ_JAHLQF010000002.1"/>
</dbReference>